<feature type="transmembrane region" description="Helical" evidence="9">
    <location>
        <begin position="53"/>
        <end position="75"/>
    </location>
</feature>
<sequence length="115" mass="12888">RRAGVNESCFTILNNVAGFRIGCLGWPLKTSPTKSTTSGASSLLLHGHLHHNYYQWVPFVLALECLLVYIPHVIWNFLSKRSGFDPNGLVRLAKQSVDLDERRRATGWCCICDGD</sequence>
<evidence type="ECO:0000256" key="9">
    <source>
        <dbReference type="RuleBase" id="RU010713"/>
    </source>
</evidence>
<keyword evidence="10" id="KW-1185">Reference proteome</keyword>
<keyword evidence="4 9" id="KW-0812">Transmembrane</keyword>
<protein>
    <recommendedName>
        <fullName evidence="9">Innexin</fullName>
    </recommendedName>
</protein>
<dbReference type="InterPro" id="IPR000990">
    <property type="entry name" value="Innexin"/>
</dbReference>
<organism evidence="10 11">
    <name type="scientific">Macrostomum lignano</name>
    <dbReference type="NCBI Taxonomy" id="282301"/>
    <lineage>
        <taxon>Eukaryota</taxon>
        <taxon>Metazoa</taxon>
        <taxon>Spiralia</taxon>
        <taxon>Lophotrochozoa</taxon>
        <taxon>Platyhelminthes</taxon>
        <taxon>Rhabditophora</taxon>
        <taxon>Macrostomorpha</taxon>
        <taxon>Macrostomida</taxon>
        <taxon>Macrostomidae</taxon>
        <taxon>Macrostomum</taxon>
    </lineage>
</organism>
<dbReference type="GO" id="GO:0005243">
    <property type="term" value="F:gap junction channel activity"/>
    <property type="evidence" value="ECO:0007669"/>
    <property type="project" value="TreeGrafter"/>
</dbReference>
<evidence type="ECO:0000256" key="3">
    <source>
        <dbReference type="ARBA" id="ARBA00022475"/>
    </source>
</evidence>
<keyword evidence="5 9" id="KW-1133">Transmembrane helix</keyword>
<keyword evidence="8 9" id="KW-0407">Ion channel</keyword>
<dbReference type="PANTHER" id="PTHR11893:SF36">
    <property type="entry name" value="INNEXIN-5"/>
    <property type="match status" value="1"/>
</dbReference>
<evidence type="ECO:0000256" key="4">
    <source>
        <dbReference type="ARBA" id="ARBA00022692"/>
    </source>
</evidence>
<evidence type="ECO:0000313" key="10">
    <source>
        <dbReference type="Proteomes" id="UP000095280"/>
    </source>
</evidence>
<dbReference type="Proteomes" id="UP000095280">
    <property type="component" value="Unplaced"/>
</dbReference>
<evidence type="ECO:0000256" key="5">
    <source>
        <dbReference type="ARBA" id="ARBA00022989"/>
    </source>
</evidence>
<gene>
    <name evidence="9" type="primary">inx</name>
</gene>
<evidence type="ECO:0000256" key="8">
    <source>
        <dbReference type="ARBA" id="ARBA00023303"/>
    </source>
</evidence>
<comment type="similarity">
    <text evidence="9">Belongs to the pannexin family.</text>
</comment>
<evidence type="ECO:0000256" key="7">
    <source>
        <dbReference type="ARBA" id="ARBA00023136"/>
    </source>
</evidence>
<dbReference type="WBParaSite" id="maker-unitig_5601-snap-gene-0.3-mRNA-1">
    <property type="protein sequence ID" value="maker-unitig_5601-snap-gene-0.3-mRNA-1"/>
    <property type="gene ID" value="maker-unitig_5601-snap-gene-0.3"/>
</dbReference>
<dbReference type="GO" id="GO:0034220">
    <property type="term" value="P:monoatomic ion transmembrane transport"/>
    <property type="evidence" value="ECO:0007669"/>
    <property type="project" value="UniProtKB-KW"/>
</dbReference>
<comment type="subcellular location">
    <subcellularLocation>
        <location evidence="1 9">Cell membrane</location>
        <topology evidence="1 9">Multi-pass membrane protein</topology>
    </subcellularLocation>
</comment>
<keyword evidence="6 9" id="KW-0406">Ion transport</keyword>
<comment type="function">
    <text evidence="9">Structural component of the gap junctions.</text>
</comment>
<keyword evidence="7 9" id="KW-0472">Membrane</keyword>
<accession>A0A1I8FSA3</accession>
<evidence type="ECO:0000256" key="1">
    <source>
        <dbReference type="ARBA" id="ARBA00004651"/>
    </source>
</evidence>
<evidence type="ECO:0000313" key="11">
    <source>
        <dbReference type="WBParaSite" id="maker-unitig_5601-snap-gene-0.3-mRNA-1"/>
    </source>
</evidence>
<dbReference type="AlphaFoldDB" id="A0A1I8FSA3"/>
<dbReference type="GO" id="GO:0005886">
    <property type="term" value="C:plasma membrane"/>
    <property type="evidence" value="ECO:0007669"/>
    <property type="project" value="UniProtKB-SubCell"/>
</dbReference>
<dbReference type="PANTHER" id="PTHR11893">
    <property type="entry name" value="INNEXIN"/>
    <property type="match status" value="1"/>
</dbReference>
<comment type="caution">
    <text evidence="9">Lacks conserved residue(s) required for the propagation of feature annotation.</text>
</comment>
<name>A0A1I8FSA3_9PLAT</name>
<dbReference type="GO" id="GO:0005921">
    <property type="term" value="C:gap junction"/>
    <property type="evidence" value="ECO:0007669"/>
    <property type="project" value="UniProtKB-UniRule"/>
</dbReference>
<evidence type="ECO:0000256" key="2">
    <source>
        <dbReference type="ARBA" id="ARBA00022448"/>
    </source>
</evidence>
<keyword evidence="3" id="KW-1003">Cell membrane</keyword>
<evidence type="ECO:0000256" key="6">
    <source>
        <dbReference type="ARBA" id="ARBA00023065"/>
    </source>
</evidence>
<dbReference type="Pfam" id="PF00876">
    <property type="entry name" value="Innexin"/>
    <property type="match status" value="1"/>
</dbReference>
<dbReference type="PROSITE" id="PS51013">
    <property type="entry name" value="PANNEXIN"/>
    <property type="match status" value="1"/>
</dbReference>
<reference evidence="11" key="1">
    <citation type="submission" date="2016-11" db="UniProtKB">
        <authorList>
            <consortium name="WormBaseParasite"/>
        </authorList>
    </citation>
    <scope>IDENTIFICATION</scope>
</reference>
<proteinExistence type="inferred from homology"/>
<keyword evidence="2 9" id="KW-0813">Transport</keyword>